<reference evidence="2 3" key="1">
    <citation type="journal article" date="2018" name="Nat. Biotechnol.">
        <title>A standardized bacterial taxonomy based on genome phylogeny substantially revises the tree of life.</title>
        <authorList>
            <person name="Parks D.H."/>
            <person name="Chuvochina M."/>
            <person name="Waite D.W."/>
            <person name="Rinke C."/>
            <person name="Skarshewski A."/>
            <person name="Chaumeil P.A."/>
            <person name="Hugenholtz P."/>
        </authorList>
    </citation>
    <scope>NUCLEOTIDE SEQUENCE [LARGE SCALE GENOMIC DNA]</scope>
    <source>
        <strain evidence="2">UBA8844</strain>
    </source>
</reference>
<dbReference type="GO" id="GO:0016491">
    <property type="term" value="F:oxidoreductase activity"/>
    <property type="evidence" value="ECO:0007669"/>
    <property type="project" value="InterPro"/>
</dbReference>
<dbReference type="AlphaFoldDB" id="A0A3D4VA80"/>
<comment type="caution">
    <text evidence="2">The sequence shown here is derived from an EMBL/GenBank/DDBJ whole genome shotgun (WGS) entry which is preliminary data.</text>
</comment>
<feature type="domain" description="Aldehyde oxidase/xanthine dehydrogenase a/b hammerhead" evidence="1">
    <location>
        <begin position="218"/>
        <end position="305"/>
    </location>
</feature>
<dbReference type="PANTHER" id="PTHR47495">
    <property type="entry name" value="ALDEHYDE DEHYDROGENASE"/>
    <property type="match status" value="1"/>
</dbReference>
<organism evidence="2 3">
    <name type="scientific">Gemmatimonas aurantiaca</name>
    <dbReference type="NCBI Taxonomy" id="173480"/>
    <lineage>
        <taxon>Bacteria</taxon>
        <taxon>Pseudomonadati</taxon>
        <taxon>Gemmatimonadota</taxon>
        <taxon>Gemmatimonadia</taxon>
        <taxon>Gemmatimonadales</taxon>
        <taxon>Gemmatimonadaceae</taxon>
        <taxon>Gemmatimonas</taxon>
    </lineage>
</organism>
<dbReference type="InterPro" id="IPR046867">
    <property type="entry name" value="AldOxase/xan_DH_MoCoBD2"/>
</dbReference>
<dbReference type="InterPro" id="IPR052516">
    <property type="entry name" value="N-heterocyclic_Hydroxylase"/>
</dbReference>
<dbReference type="InterPro" id="IPR000674">
    <property type="entry name" value="Ald_Oxase/Xan_DH_a/b"/>
</dbReference>
<proteinExistence type="predicted"/>
<name>A0A3D4VA80_9BACT</name>
<dbReference type="EMBL" id="DPIY01000010">
    <property type="protein sequence ID" value="HCT58030.1"/>
    <property type="molecule type" value="Genomic_DNA"/>
</dbReference>
<gene>
    <name evidence="2" type="ORF">DGD08_12570</name>
</gene>
<dbReference type="InterPro" id="IPR037165">
    <property type="entry name" value="AldOxase/xan_DH_Mopterin-bd_sf"/>
</dbReference>
<dbReference type="OMA" id="PINCTVH"/>
<dbReference type="InterPro" id="IPR012368">
    <property type="entry name" value="OxRdtase_Mopterin-bd_su_IorB"/>
</dbReference>
<dbReference type="PANTHER" id="PTHR47495:SF2">
    <property type="entry name" value="ALDEHYDE DEHYDROGENASE"/>
    <property type="match status" value="1"/>
</dbReference>
<dbReference type="Proteomes" id="UP000264071">
    <property type="component" value="Unassembled WGS sequence"/>
</dbReference>
<dbReference type="InterPro" id="IPR006311">
    <property type="entry name" value="TAT_signal"/>
</dbReference>
<dbReference type="InterPro" id="IPR008274">
    <property type="entry name" value="AldOxase/xan_DH_MoCoBD1"/>
</dbReference>
<dbReference type="SMART" id="SM01008">
    <property type="entry name" value="Ald_Xan_dh_C"/>
    <property type="match status" value="1"/>
</dbReference>
<evidence type="ECO:0000313" key="3">
    <source>
        <dbReference type="Proteomes" id="UP000264071"/>
    </source>
</evidence>
<dbReference type="SUPFAM" id="SSF56003">
    <property type="entry name" value="Molybdenum cofactor-binding domain"/>
    <property type="match status" value="2"/>
</dbReference>
<dbReference type="Pfam" id="PF02738">
    <property type="entry name" value="MoCoBD_1"/>
    <property type="match status" value="1"/>
</dbReference>
<dbReference type="Gene3D" id="3.30.365.10">
    <property type="entry name" value="Aldehyde oxidase/xanthine dehydrogenase, molybdopterin binding domain"/>
    <property type="match status" value="4"/>
</dbReference>
<protein>
    <submittedName>
        <fullName evidence="2">Xanthine dehydrogenase family protein molybdopterin-binding subunit</fullName>
    </submittedName>
</protein>
<sequence>MSTETETPVAPKATSRREFLRATALVGGGIMLASYAEPLGALERFAAGSTPLADPMLSAFIRITPDNIVTIIAKNPEIGQGIKTMLPMLIADELDVDWKQVRVEQADFDPTKYQSQIAGGSTATPTNWLPQRRVGAAGRAMLLQAAASKWNVPASELTTSKGVVYHAASKREATYGSLATAAASVTPPALDTVPLKEPKQFTIIGKRTHTVGLKDILTGKPIFGIDVTVPNMHYATFVKAPVYTAKVASANLDVVKAQPGVTHAFVVEGTNNLAGLKAGVAIVGTNWWRVQEARKKLVVQWAEHPTSQQSSAAFAAKAKEFFGAAPHRTIRNDGDYDAAIKSAAKVIEAEYTYPFINHATLEPQNCTARMNADGTCEMWTTSQTPQGGRALVATTLGLKEDQVLMHMMRAGGGFGRRLYNEPLAEVAWIAREAKVPVKLIWTREDDMQHDQFRPGGFHKFTAGVDANGKLVAFRNHFATFGEGERFASSADIGPTEYPARFVPNLRMDVSVMPLGVPTGALRAPRSNALSFAFQGFIDECATAAGKDAIQFRIDMLKSEIPPTTPLTPQQQAGLMDAQRVIGILEQVRDVSGWGKTTLPKGTGMGVAFYFSHRGYFAEVVQATVSKAGQVKVDKVWAVGDVGSEIINPNHAEQQTQGAVLDAMGQAYGQEITFTAGKADQGNFSPATTAAGSANNFPLLRISQAPPVVEVHWKKTNFSPTGIGEPAMPPFIPALMGAIYQATGKRVRQLPLSKVDLRWS</sequence>
<accession>A0A3D4VA80</accession>
<evidence type="ECO:0000259" key="1">
    <source>
        <dbReference type="SMART" id="SM01008"/>
    </source>
</evidence>
<evidence type="ECO:0000313" key="2">
    <source>
        <dbReference type="EMBL" id="HCT58030.1"/>
    </source>
</evidence>
<dbReference type="Pfam" id="PF20256">
    <property type="entry name" value="MoCoBD_2"/>
    <property type="match status" value="2"/>
</dbReference>
<dbReference type="PROSITE" id="PS51318">
    <property type="entry name" value="TAT"/>
    <property type="match status" value="1"/>
</dbReference>
<dbReference type="Gene3D" id="3.90.1170.50">
    <property type="entry name" value="Aldehyde oxidase/xanthine dehydrogenase, a/b hammerhead"/>
    <property type="match status" value="1"/>
</dbReference>
<dbReference type="PIRSF" id="PIRSF036389">
    <property type="entry name" value="IOR_B"/>
    <property type="match status" value="1"/>
</dbReference>